<sequence length="329" mass="38840">MEAQGQKGANIRPIEVNSCRNDNNDTNICNRIVHNRKQEIRNMNNKEQYFTDLNADNETKKETSDKDSFKNMNTNIFFKFDNYQTISKKESDNNNNDYFKNDKLKKMETNTKNYVSKINIKNSNDILMSKKEHVKNLDNISHQCPDDVKNDDNIEKENYYNNSKLANSQINAKEDNSTLNDSIYILGKQKNEKKLFELYYIYIYIIIHIIKFYNESFVDLNNHNSEENKDINEFISFINNINTSANVNDLKLYNFNNKKKEKKLKSKKIFKKTYNSDNENDHHTQASKLEFIQFPNFATKTYEENEYSEIPGSSISTFIETEKFSSNES</sequence>
<feature type="non-terminal residue" evidence="1">
    <location>
        <position position="329"/>
    </location>
</feature>
<gene>
    <name evidence="1" type="ORF">POVCU2_0090750</name>
</gene>
<dbReference type="Proteomes" id="UP000078560">
    <property type="component" value="Unassembled WGS sequence"/>
</dbReference>
<proteinExistence type="predicted"/>
<organism evidence="1 2">
    <name type="scientific">Plasmodium ovale curtisi</name>
    <dbReference type="NCBI Taxonomy" id="864141"/>
    <lineage>
        <taxon>Eukaryota</taxon>
        <taxon>Sar</taxon>
        <taxon>Alveolata</taxon>
        <taxon>Apicomplexa</taxon>
        <taxon>Aconoidasida</taxon>
        <taxon>Haemosporida</taxon>
        <taxon>Plasmodiidae</taxon>
        <taxon>Plasmodium</taxon>
        <taxon>Plasmodium (Plasmodium)</taxon>
    </lineage>
</organism>
<dbReference type="AlphaFoldDB" id="A0A1A8WR76"/>
<protein>
    <submittedName>
        <fullName evidence="1">Uncharacterized protein</fullName>
    </submittedName>
</protein>
<accession>A0A1A8WR76</accession>
<evidence type="ECO:0000313" key="1">
    <source>
        <dbReference type="EMBL" id="SBS94808.1"/>
    </source>
</evidence>
<name>A0A1A8WR76_PLAOA</name>
<evidence type="ECO:0000313" key="2">
    <source>
        <dbReference type="Proteomes" id="UP000078560"/>
    </source>
</evidence>
<reference evidence="2" key="1">
    <citation type="submission" date="2016-05" db="EMBL/GenBank/DDBJ databases">
        <authorList>
            <person name="Naeem Raeece"/>
        </authorList>
    </citation>
    <scope>NUCLEOTIDE SEQUENCE [LARGE SCALE GENOMIC DNA]</scope>
</reference>
<dbReference type="EMBL" id="FLQU01001885">
    <property type="protein sequence ID" value="SBS94808.1"/>
    <property type="molecule type" value="Genomic_DNA"/>
</dbReference>